<sequence>MKDMIIISSQEIILITIILVEETEDFTDFQDPMLSALIEKNRAALFPERYHINEGYEEENYLSQNEADSEDFCTEISPYTFPITDLSPRPRSYILSTEKNKRTSYYDTNKNMFKTKEITVTILILTPEGKDMGLFLIKSAKTEIKMLGDDIEIFTINIMTANILHHIEKVILSTRNVKICLGK</sequence>
<evidence type="ECO:0000313" key="1">
    <source>
        <dbReference type="EMBL" id="GFS66160.1"/>
    </source>
</evidence>
<keyword evidence="2" id="KW-1185">Reference proteome</keyword>
<comment type="caution">
    <text evidence="1">The sequence shown here is derived from an EMBL/GenBank/DDBJ whole genome shotgun (WGS) entry which is preliminary data.</text>
</comment>
<dbReference type="Proteomes" id="UP000887013">
    <property type="component" value="Unassembled WGS sequence"/>
</dbReference>
<accession>A0A8X6IZE7</accession>
<protein>
    <submittedName>
        <fullName evidence="1">Uncharacterized protein</fullName>
    </submittedName>
</protein>
<dbReference type="EMBL" id="BMAW01048485">
    <property type="protein sequence ID" value="GFS66160.1"/>
    <property type="molecule type" value="Genomic_DNA"/>
</dbReference>
<evidence type="ECO:0000313" key="2">
    <source>
        <dbReference type="Proteomes" id="UP000887013"/>
    </source>
</evidence>
<dbReference type="AlphaFoldDB" id="A0A8X6IZE7"/>
<organism evidence="1 2">
    <name type="scientific">Nephila pilipes</name>
    <name type="common">Giant wood spider</name>
    <name type="synonym">Nephila maculata</name>
    <dbReference type="NCBI Taxonomy" id="299642"/>
    <lineage>
        <taxon>Eukaryota</taxon>
        <taxon>Metazoa</taxon>
        <taxon>Ecdysozoa</taxon>
        <taxon>Arthropoda</taxon>
        <taxon>Chelicerata</taxon>
        <taxon>Arachnida</taxon>
        <taxon>Araneae</taxon>
        <taxon>Araneomorphae</taxon>
        <taxon>Entelegynae</taxon>
        <taxon>Araneoidea</taxon>
        <taxon>Nephilidae</taxon>
        <taxon>Nephila</taxon>
    </lineage>
</organism>
<reference evidence="1" key="1">
    <citation type="submission" date="2020-08" db="EMBL/GenBank/DDBJ databases">
        <title>Multicomponent nature underlies the extraordinary mechanical properties of spider dragline silk.</title>
        <authorList>
            <person name="Kono N."/>
            <person name="Nakamura H."/>
            <person name="Mori M."/>
            <person name="Yoshida Y."/>
            <person name="Ohtoshi R."/>
            <person name="Malay A.D."/>
            <person name="Moran D.A.P."/>
            <person name="Tomita M."/>
            <person name="Numata K."/>
            <person name="Arakawa K."/>
        </authorList>
    </citation>
    <scope>NUCLEOTIDE SEQUENCE</scope>
</reference>
<gene>
    <name evidence="1" type="ORF">NPIL_188951</name>
</gene>
<proteinExistence type="predicted"/>
<name>A0A8X6IZE7_NEPPI</name>